<dbReference type="InterPro" id="IPR036291">
    <property type="entry name" value="NAD(P)-bd_dom_sf"/>
</dbReference>
<dbReference type="SMART" id="SM00829">
    <property type="entry name" value="PKS_ER"/>
    <property type="match status" value="1"/>
</dbReference>
<comment type="similarity">
    <text evidence="5">Belongs to the zinc-containing alcohol dehydrogenase family.</text>
</comment>
<proteinExistence type="inferred from homology"/>
<evidence type="ECO:0000256" key="4">
    <source>
        <dbReference type="ARBA" id="ARBA00023002"/>
    </source>
</evidence>
<dbReference type="InterPro" id="IPR020843">
    <property type="entry name" value="ER"/>
</dbReference>
<protein>
    <submittedName>
        <fullName evidence="7">Alcohol dehydrogenase</fullName>
        <ecNumber evidence="7">1.1.1.1</ecNumber>
    </submittedName>
</protein>
<dbReference type="Pfam" id="PF00107">
    <property type="entry name" value="ADH_zinc_N"/>
    <property type="match status" value="1"/>
</dbReference>
<accession>A0AA40SS11</accession>
<sequence length="342" mass="34809">MRAVVYDAVGELPRVREVPAPLCPPDGAVIRVEATGVCRSDWHAWRGHDPVALPHIPGHEFAGTVAEVGAQVSDWVAGARVTAPFVNGCGTCGFCARGDAQVCPDQTQPGFTHAGSFAEYVVVHAADLNLVNLPDSVDSTTAAALGCRFATAFRAVTVHGDVHHGDEVAVFGCGGVGLSAITIAVALGARVTAVDLSEAALDRARELGAADVISAADPVDAVIRATGGGAHVTIDALGSPATADAAVRSLRRRGRHVQVGLMLGDAATASLPWDRVIAWELSVTGSHGMAAQDYPAMMAMIESGQLAPERLIGAVTDLQGAADALVAMGAATAAAGITVARP</sequence>
<keyword evidence="8" id="KW-1185">Reference proteome</keyword>
<dbReference type="PANTHER" id="PTHR43401">
    <property type="entry name" value="L-THREONINE 3-DEHYDROGENASE"/>
    <property type="match status" value="1"/>
</dbReference>
<dbReference type="InterPro" id="IPR013149">
    <property type="entry name" value="ADH-like_C"/>
</dbReference>
<evidence type="ECO:0000256" key="5">
    <source>
        <dbReference type="RuleBase" id="RU361277"/>
    </source>
</evidence>
<feature type="domain" description="Enoyl reductase (ER)" evidence="6">
    <location>
        <begin position="10"/>
        <end position="339"/>
    </location>
</feature>
<comment type="caution">
    <text evidence="7">The sequence shown here is derived from an EMBL/GenBank/DDBJ whole genome shotgun (WGS) entry which is preliminary data.</text>
</comment>
<dbReference type="Pfam" id="PF08240">
    <property type="entry name" value="ADH_N"/>
    <property type="match status" value="1"/>
</dbReference>
<comment type="cofactor">
    <cofactor evidence="1 5">
        <name>Zn(2+)</name>
        <dbReference type="ChEBI" id="CHEBI:29105"/>
    </cofactor>
</comment>
<dbReference type="Gene3D" id="3.40.50.720">
    <property type="entry name" value="NAD(P)-binding Rossmann-like Domain"/>
    <property type="match status" value="1"/>
</dbReference>
<dbReference type="PANTHER" id="PTHR43401:SF5">
    <property type="entry name" value="ALCOHOL DEHYDROGENASE-RELATED"/>
    <property type="match status" value="1"/>
</dbReference>
<dbReference type="CDD" id="cd08260">
    <property type="entry name" value="Zn_ADH6"/>
    <property type="match status" value="1"/>
</dbReference>
<dbReference type="InterPro" id="IPR050129">
    <property type="entry name" value="Zn_alcohol_dh"/>
</dbReference>
<dbReference type="Proteomes" id="UP000549113">
    <property type="component" value="Unassembled WGS sequence"/>
</dbReference>
<organism evidence="7 8">
    <name type="scientific">Microbacterium invictum</name>
    <dbReference type="NCBI Taxonomy" id="515415"/>
    <lineage>
        <taxon>Bacteria</taxon>
        <taxon>Bacillati</taxon>
        <taxon>Actinomycetota</taxon>
        <taxon>Actinomycetes</taxon>
        <taxon>Micrococcales</taxon>
        <taxon>Microbacteriaceae</taxon>
        <taxon>Microbacterium</taxon>
    </lineage>
</organism>
<dbReference type="AlphaFoldDB" id="A0AA40SS11"/>
<dbReference type="InterPro" id="IPR011032">
    <property type="entry name" value="GroES-like_sf"/>
</dbReference>
<dbReference type="InterPro" id="IPR013154">
    <property type="entry name" value="ADH-like_N"/>
</dbReference>
<dbReference type="EMBL" id="JACIFH010000001">
    <property type="protein sequence ID" value="MBB4141352.1"/>
    <property type="molecule type" value="Genomic_DNA"/>
</dbReference>
<evidence type="ECO:0000256" key="2">
    <source>
        <dbReference type="ARBA" id="ARBA00022723"/>
    </source>
</evidence>
<keyword evidence="4 7" id="KW-0560">Oxidoreductase</keyword>
<evidence type="ECO:0000256" key="1">
    <source>
        <dbReference type="ARBA" id="ARBA00001947"/>
    </source>
</evidence>
<keyword evidence="2 5" id="KW-0479">Metal-binding</keyword>
<dbReference type="SUPFAM" id="SSF50129">
    <property type="entry name" value="GroES-like"/>
    <property type="match status" value="1"/>
</dbReference>
<name>A0AA40SS11_9MICO</name>
<dbReference type="EC" id="1.1.1.1" evidence="7"/>
<evidence type="ECO:0000313" key="8">
    <source>
        <dbReference type="Proteomes" id="UP000549113"/>
    </source>
</evidence>
<dbReference type="InterPro" id="IPR002328">
    <property type="entry name" value="ADH_Zn_CS"/>
</dbReference>
<evidence type="ECO:0000259" key="6">
    <source>
        <dbReference type="SMART" id="SM00829"/>
    </source>
</evidence>
<dbReference type="SUPFAM" id="SSF51735">
    <property type="entry name" value="NAD(P)-binding Rossmann-fold domains"/>
    <property type="match status" value="1"/>
</dbReference>
<dbReference type="GO" id="GO:0008270">
    <property type="term" value="F:zinc ion binding"/>
    <property type="evidence" value="ECO:0007669"/>
    <property type="project" value="InterPro"/>
</dbReference>
<reference evidence="7 8" key="1">
    <citation type="submission" date="2020-08" db="EMBL/GenBank/DDBJ databases">
        <title>Sequencing the genomes of 1000 actinobacteria strains.</title>
        <authorList>
            <person name="Klenk H.-P."/>
        </authorList>
    </citation>
    <scope>NUCLEOTIDE SEQUENCE [LARGE SCALE GENOMIC DNA]</scope>
    <source>
        <strain evidence="7 8">DSM 19600</strain>
    </source>
</reference>
<dbReference type="RefSeq" id="WP_183500837.1">
    <property type="nucleotide sequence ID" value="NZ_BAABCO010000003.1"/>
</dbReference>
<gene>
    <name evidence="7" type="ORF">BKA10_003146</name>
</gene>
<keyword evidence="3 5" id="KW-0862">Zinc</keyword>
<dbReference type="PROSITE" id="PS00059">
    <property type="entry name" value="ADH_ZINC"/>
    <property type="match status" value="1"/>
</dbReference>
<evidence type="ECO:0000313" key="7">
    <source>
        <dbReference type="EMBL" id="MBB4141352.1"/>
    </source>
</evidence>
<dbReference type="Gene3D" id="3.90.180.10">
    <property type="entry name" value="Medium-chain alcohol dehydrogenases, catalytic domain"/>
    <property type="match status" value="1"/>
</dbReference>
<dbReference type="GO" id="GO:0004022">
    <property type="term" value="F:alcohol dehydrogenase (NAD+) activity"/>
    <property type="evidence" value="ECO:0007669"/>
    <property type="project" value="UniProtKB-EC"/>
</dbReference>
<evidence type="ECO:0000256" key="3">
    <source>
        <dbReference type="ARBA" id="ARBA00022833"/>
    </source>
</evidence>